<dbReference type="EMBL" id="CP021425">
    <property type="protein sequence ID" value="ARU54532.1"/>
    <property type="molecule type" value="Genomic_DNA"/>
</dbReference>
<dbReference type="Proteomes" id="UP000196027">
    <property type="component" value="Chromosome"/>
</dbReference>
<evidence type="ECO:0000313" key="2">
    <source>
        <dbReference type="EMBL" id="ARU54532.1"/>
    </source>
</evidence>
<keyword evidence="3" id="KW-1185">Reference proteome</keyword>
<dbReference type="InterPro" id="IPR046735">
    <property type="entry name" value="PA2779-like"/>
</dbReference>
<keyword evidence="1" id="KW-0812">Transmembrane</keyword>
<name>A0A1Y0I240_9GAMM</name>
<feature type="transmembrane region" description="Helical" evidence="1">
    <location>
        <begin position="99"/>
        <end position="121"/>
    </location>
</feature>
<dbReference type="KEGG" id="ome:OLMES_0428"/>
<dbReference type="AlphaFoldDB" id="A0A1Y0I240"/>
<evidence type="ECO:0000256" key="1">
    <source>
        <dbReference type="SAM" id="Phobius"/>
    </source>
</evidence>
<proteinExistence type="predicted"/>
<accession>A0A1Y0I240</accession>
<sequence>MPRLQELKRYIALITSFAIFFLGLQSSVVRAAMVSTESQLVQVQQQVDLKEIQETVASDEARKLLSDWGLSPEQVDQRVAKMTPAEVAEFNAKLNDMPAGGTSVIGVVLFIFLVLIVLDLLGTTNIFPVIKPIDQY</sequence>
<dbReference type="InterPro" id="IPR016924">
    <property type="entry name" value="UCP029543"/>
</dbReference>
<gene>
    <name evidence="2" type="ORF">OLMES_0428</name>
</gene>
<protein>
    <recommendedName>
        <fullName evidence="4">PA2779 family protein</fullName>
    </recommendedName>
</protein>
<dbReference type="OrthoDB" id="6197588at2"/>
<dbReference type="PIRSF" id="PIRSF029543">
    <property type="entry name" value="UCP029543"/>
    <property type="match status" value="1"/>
</dbReference>
<dbReference type="RefSeq" id="WP_087459723.1">
    <property type="nucleotide sequence ID" value="NZ_CP021425.1"/>
</dbReference>
<keyword evidence="1" id="KW-1133">Transmembrane helix</keyword>
<keyword evidence="1" id="KW-0472">Membrane</keyword>
<dbReference type="Pfam" id="PF20332">
    <property type="entry name" value="DUF6627"/>
    <property type="match status" value="1"/>
</dbReference>
<reference evidence="2 3" key="1">
    <citation type="submission" date="2017-05" db="EMBL/GenBank/DDBJ databases">
        <title>Genomic insights into alkan degradation activity of Oleiphilus messinensis.</title>
        <authorList>
            <person name="Kozyavkin S.A."/>
            <person name="Slesarev A.I."/>
            <person name="Golyshin P.N."/>
            <person name="Korzhenkov A."/>
            <person name="Golyshina O.N."/>
            <person name="Toshchakov S.V."/>
        </authorList>
    </citation>
    <scope>NUCLEOTIDE SEQUENCE [LARGE SCALE GENOMIC DNA]</scope>
    <source>
        <strain evidence="2 3">ME102</strain>
    </source>
</reference>
<evidence type="ECO:0008006" key="4">
    <source>
        <dbReference type="Google" id="ProtNLM"/>
    </source>
</evidence>
<organism evidence="2 3">
    <name type="scientific">Oleiphilus messinensis</name>
    <dbReference type="NCBI Taxonomy" id="141451"/>
    <lineage>
        <taxon>Bacteria</taxon>
        <taxon>Pseudomonadati</taxon>
        <taxon>Pseudomonadota</taxon>
        <taxon>Gammaproteobacteria</taxon>
        <taxon>Oceanospirillales</taxon>
        <taxon>Oleiphilaceae</taxon>
        <taxon>Oleiphilus</taxon>
    </lineage>
</organism>
<dbReference type="NCBIfam" id="NF033919">
    <property type="entry name" value="PA2779_fam"/>
    <property type="match status" value="1"/>
</dbReference>
<evidence type="ECO:0000313" key="3">
    <source>
        <dbReference type="Proteomes" id="UP000196027"/>
    </source>
</evidence>